<feature type="signal peptide" evidence="4">
    <location>
        <begin position="1"/>
        <end position="41"/>
    </location>
</feature>
<evidence type="ECO:0000256" key="3">
    <source>
        <dbReference type="ARBA" id="ARBA00022729"/>
    </source>
</evidence>
<comment type="caution">
    <text evidence="6">The sequence shown here is derived from an EMBL/GenBank/DDBJ whole genome shotgun (WGS) entry which is preliminary data.</text>
</comment>
<dbReference type="GO" id="GO:0043190">
    <property type="term" value="C:ATP-binding cassette (ABC) transporter complex"/>
    <property type="evidence" value="ECO:0007669"/>
    <property type="project" value="InterPro"/>
</dbReference>
<dbReference type="InterPro" id="IPR030678">
    <property type="entry name" value="Peptide/Ni-bd"/>
</dbReference>
<dbReference type="Gene3D" id="3.40.190.10">
    <property type="entry name" value="Periplasmic binding protein-like II"/>
    <property type="match status" value="1"/>
</dbReference>
<name>A0A6B1FUE9_9CHLR</name>
<reference evidence="6" key="1">
    <citation type="submission" date="2019-09" db="EMBL/GenBank/DDBJ databases">
        <title>Characterisation of the sponge microbiome using genome-centric metagenomics.</title>
        <authorList>
            <person name="Engelberts J.P."/>
            <person name="Robbins S.J."/>
            <person name="De Goeij J.M."/>
            <person name="Aranda M."/>
            <person name="Bell S.C."/>
            <person name="Webster N.S."/>
        </authorList>
    </citation>
    <scope>NUCLEOTIDE SEQUENCE</scope>
    <source>
        <strain evidence="6">SB0675_bin_29</strain>
    </source>
</reference>
<dbReference type="CDD" id="cd00995">
    <property type="entry name" value="PBP2_NikA_DppA_OppA_like"/>
    <property type="match status" value="1"/>
</dbReference>
<dbReference type="PROSITE" id="PS51318">
    <property type="entry name" value="TAT"/>
    <property type="match status" value="1"/>
</dbReference>
<keyword evidence="3 4" id="KW-0732">Signal</keyword>
<dbReference type="InterPro" id="IPR039424">
    <property type="entry name" value="SBP_5"/>
</dbReference>
<evidence type="ECO:0000256" key="1">
    <source>
        <dbReference type="ARBA" id="ARBA00005695"/>
    </source>
</evidence>
<evidence type="ECO:0000256" key="4">
    <source>
        <dbReference type="SAM" id="SignalP"/>
    </source>
</evidence>
<proteinExistence type="inferred from homology"/>
<dbReference type="InterPro" id="IPR006311">
    <property type="entry name" value="TAT_signal"/>
</dbReference>
<accession>A0A6B1FUE9</accession>
<feature type="domain" description="Solute-binding protein family 5" evidence="5">
    <location>
        <begin position="110"/>
        <end position="476"/>
    </location>
</feature>
<dbReference type="SUPFAM" id="SSF53850">
    <property type="entry name" value="Periplasmic binding protein-like II"/>
    <property type="match status" value="1"/>
</dbReference>
<keyword evidence="2" id="KW-0813">Transport</keyword>
<feature type="chain" id="PRO_5025671988" evidence="4">
    <location>
        <begin position="42"/>
        <end position="561"/>
    </location>
</feature>
<dbReference type="GO" id="GO:0015833">
    <property type="term" value="P:peptide transport"/>
    <property type="evidence" value="ECO:0007669"/>
    <property type="project" value="TreeGrafter"/>
</dbReference>
<dbReference type="AlphaFoldDB" id="A0A6B1FUE9"/>
<dbReference type="PANTHER" id="PTHR30290">
    <property type="entry name" value="PERIPLASMIC BINDING COMPONENT OF ABC TRANSPORTER"/>
    <property type="match status" value="1"/>
</dbReference>
<evidence type="ECO:0000313" key="6">
    <source>
        <dbReference type="EMBL" id="MYH60733.1"/>
    </source>
</evidence>
<dbReference type="GO" id="GO:1904680">
    <property type="term" value="F:peptide transmembrane transporter activity"/>
    <property type="evidence" value="ECO:0007669"/>
    <property type="project" value="TreeGrafter"/>
</dbReference>
<protein>
    <submittedName>
        <fullName evidence="6">ABC transporter substrate-binding protein</fullName>
    </submittedName>
</protein>
<evidence type="ECO:0000259" key="5">
    <source>
        <dbReference type="Pfam" id="PF00496"/>
    </source>
</evidence>
<sequence length="561" mass="62962">MNRTISELQEDVMRGKITRRTFLRNAILLGMSLASAQTLLAACMAPAPVAAPDEAAEAGAAPQTGLTLSIAFNANFTTLDPHFWVNWRDGELSHLIFDTGIMHSPQLDCEPWVFESWTQLDPHTWQLKIREGITFPNGDPLNAEAIRYTMERILDPDVGVSLKGWQRFEFAEPGEVVDEYTFNMITGAMINPFYYCRTPGTEWAWLPPSYYRGLPNQEAALNPMGSGPYTLVEYKSDLHTILEAKPDYWNAKRIWGGDGTPRWQRYELNIIPEASTRLAALEAGDVDIAHTIPLDQARSLPGPDAVGEPVRAIVGATGATMFMYIQPQPHTPELKEQQVRLALNHAVNWDPINQQLFLGASYRQTAWMVSIHPQLNPNVEAIPYDPEKAKALLADAGVPDGYQLRLVTASNAIPELPLVAQAIAAQYKEVGIAVEVETMEGSLIGKQTRARESPFDLVLWDFGGSYADVGSSMYRMHPDYWPNQTGWVHEEYAELYQLLSEEEALYTDRRNEIAWRMQEILVEDPPCVILGADVKAHAIGPRVNWTPRLDQFVYPWEITLA</sequence>
<comment type="similarity">
    <text evidence="1">Belongs to the bacterial solute-binding protein 5 family.</text>
</comment>
<gene>
    <name evidence="6" type="ORF">F4148_02855</name>
</gene>
<dbReference type="InterPro" id="IPR000914">
    <property type="entry name" value="SBP_5_dom"/>
</dbReference>
<dbReference type="PANTHER" id="PTHR30290:SF9">
    <property type="entry name" value="OLIGOPEPTIDE-BINDING PROTEIN APPA"/>
    <property type="match status" value="1"/>
</dbReference>
<dbReference type="PIRSF" id="PIRSF002741">
    <property type="entry name" value="MppA"/>
    <property type="match status" value="1"/>
</dbReference>
<dbReference type="Gene3D" id="3.10.105.10">
    <property type="entry name" value="Dipeptide-binding Protein, Domain 3"/>
    <property type="match status" value="1"/>
</dbReference>
<organism evidence="6">
    <name type="scientific">Caldilineaceae bacterium SB0675_bin_29</name>
    <dbReference type="NCBI Taxonomy" id="2605266"/>
    <lineage>
        <taxon>Bacteria</taxon>
        <taxon>Bacillati</taxon>
        <taxon>Chloroflexota</taxon>
        <taxon>Caldilineae</taxon>
        <taxon>Caldilineales</taxon>
        <taxon>Caldilineaceae</taxon>
    </lineage>
</organism>
<dbReference type="GO" id="GO:0042597">
    <property type="term" value="C:periplasmic space"/>
    <property type="evidence" value="ECO:0007669"/>
    <property type="project" value="UniProtKB-ARBA"/>
</dbReference>
<dbReference type="Pfam" id="PF00496">
    <property type="entry name" value="SBP_bac_5"/>
    <property type="match status" value="1"/>
</dbReference>
<evidence type="ECO:0000256" key="2">
    <source>
        <dbReference type="ARBA" id="ARBA00022448"/>
    </source>
</evidence>
<dbReference type="EMBL" id="VYDA01000104">
    <property type="protein sequence ID" value="MYH60733.1"/>
    <property type="molecule type" value="Genomic_DNA"/>
</dbReference>